<dbReference type="CDD" id="cd07067">
    <property type="entry name" value="HP_PGM_like"/>
    <property type="match status" value="1"/>
</dbReference>
<dbReference type="Proteomes" id="UP000051061">
    <property type="component" value="Unassembled WGS sequence"/>
</dbReference>
<reference evidence="1 2" key="1">
    <citation type="submission" date="2015-09" db="EMBL/GenBank/DDBJ databases">
        <title>Genome sequencing project for genomic taxonomy and phylogenomics of Bacillus-like bacteria.</title>
        <authorList>
            <person name="Liu B."/>
            <person name="Wang J."/>
            <person name="Zhu Y."/>
            <person name="Liu G."/>
            <person name="Chen Q."/>
            <person name="Chen Z."/>
            <person name="Lan J."/>
            <person name="Che J."/>
            <person name="Ge C."/>
            <person name="Shi H."/>
            <person name="Pan Z."/>
            <person name="Liu X."/>
        </authorList>
    </citation>
    <scope>NUCLEOTIDE SEQUENCE [LARGE SCALE GENOMIC DNA]</scope>
    <source>
        <strain evidence="1 2">DSM 19153</strain>
    </source>
</reference>
<accession>A0A9D5DSD7</accession>
<dbReference type="EMBL" id="LJJD01000038">
    <property type="protein sequence ID" value="KQL55681.1"/>
    <property type="molecule type" value="Genomic_DNA"/>
</dbReference>
<dbReference type="PANTHER" id="PTHR48100:SF59">
    <property type="entry name" value="ADENOSYLCOBALAMIN_ALPHA-RIBAZOLE PHOSPHATASE"/>
    <property type="match status" value="1"/>
</dbReference>
<dbReference type="InterPro" id="IPR050275">
    <property type="entry name" value="PGM_Phosphatase"/>
</dbReference>
<comment type="caution">
    <text evidence="1">The sequence shown here is derived from an EMBL/GenBank/DDBJ whole genome shotgun (WGS) entry which is preliminary data.</text>
</comment>
<evidence type="ECO:0000313" key="2">
    <source>
        <dbReference type="Proteomes" id="UP000051061"/>
    </source>
</evidence>
<sequence>MHTIYLVRHAHSPYTPDEWGRPLSENGFEDAKRVADFLDTVHVDRFISSPYKRAIQTIEEAARRKKLPIKTEDAFKERVLAATSMPHFDSAIKAVWEDETFAHLGGESNKTARRRAVNGLWRILDQGNDSESIVISTHGNILALLLGYFHSRYDFTFWQQLEMPDVYQILIEKQTMLSCTNVWGEKIKLVNKPSYMYNYK</sequence>
<dbReference type="SMART" id="SM00855">
    <property type="entry name" value="PGAM"/>
    <property type="match status" value="1"/>
</dbReference>
<dbReference type="GO" id="GO:0005737">
    <property type="term" value="C:cytoplasm"/>
    <property type="evidence" value="ECO:0007669"/>
    <property type="project" value="TreeGrafter"/>
</dbReference>
<protein>
    <recommendedName>
        <fullName evidence="3">Histidine phosphatase family protein</fullName>
    </recommendedName>
</protein>
<gene>
    <name evidence="1" type="ORF">AN965_17625</name>
</gene>
<dbReference type="SUPFAM" id="SSF53254">
    <property type="entry name" value="Phosphoglycerate mutase-like"/>
    <property type="match status" value="1"/>
</dbReference>
<dbReference type="GO" id="GO:0016791">
    <property type="term" value="F:phosphatase activity"/>
    <property type="evidence" value="ECO:0007669"/>
    <property type="project" value="TreeGrafter"/>
</dbReference>
<evidence type="ECO:0000313" key="1">
    <source>
        <dbReference type="EMBL" id="KQL55681.1"/>
    </source>
</evidence>
<dbReference type="PANTHER" id="PTHR48100">
    <property type="entry name" value="BROAD-SPECIFICITY PHOSPHATASE YOR283W-RELATED"/>
    <property type="match status" value="1"/>
</dbReference>
<keyword evidence="2" id="KW-1185">Reference proteome</keyword>
<dbReference type="Pfam" id="PF00300">
    <property type="entry name" value="His_Phos_1"/>
    <property type="match status" value="1"/>
</dbReference>
<dbReference type="AlphaFoldDB" id="A0A9D5DSD7"/>
<dbReference type="InterPro" id="IPR013078">
    <property type="entry name" value="His_Pase_superF_clade-1"/>
</dbReference>
<name>A0A9D5DSD7_9BACI</name>
<organism evidence="1 2">
    <name type="scientific">Alkalicoccobacillus plakortidis</name>
    <dbReference type="NCBI Taxonomy" id="444060"/>
    <lineage>
        <taxon>Bacteria</taxon>
        <taxon>Bacillati</taxon>
        <taxon>Bacillota</taxon>
        <taxon>Bacilli</taxon>
        <taxon>Bacillales</taxon>
        <taxon>Bacillaceae</taxon>
        <taxon>Alkalicoccobacillus</taxon>
    </lineage>
</organism>
<dbReference type="Gene3D" id="3.40.50.1240">
    <property type="entry name" value="Phosphoglycerate mutase-like"/>
    <property type="match status" value="1"/>
</dbReference>
<dbReference type="InterPro" id="IPR029033">
    <property type="entry name" value="His_PPase_superfam"/>
</dbReference>
<evidence type="ECO:0008006" key="3">
    <source>
        <dbReference type="Google" id="ProtNLM"/>
    </source>
</evidence>
<proteinExistence type="predicted"/>